<feature type="region of interest" description="Disordered" evidence="1">
    <location>
        <begin position="1"/>
        <end position="23"/>
    </location>
</feature>
<evidence type="ECO:0000313" key="3">
    <source>
        <dbReference type="Proteomes" id="UP000235672"/>
    </source>
</evidence>
<dbReference type="Proteomes" id="UP000235672">
    <property type="component" value="Unassembled WGS sequence"/>
</dbReference>
<feature type="compositionally biased region" description="Polar residues" evidence="1">
    <location>
        <begin position="9"/>
        <end position="23"/>
    </location>
</feature>
<dbReference type="EMBL" id="KZ613471">
    <property type="protein sequence ID" value="PMD24776.1"/>
    <property type="molecule type" value="Genomic_DNA"/>
</dbReference>
<reference evidence="2 3" key="1">
    <citation type="submission" date="2016-05" db="EMBL/GenBank/DDBJ databases">
        <title>A degradative enzymes factory behind the ericoid mycorrhizal symbiosis.</title>
        <authorList>
            <consortium name="DOE Joint Genome Institute"/>
            <person name="Martino E."/>
            <person name="Morin E."/>
            <person name="Grelet G."/>
            <person name="Kuo A."/>
            <person name="Kohler A."/>
            <person name="Daghino S."/>
            <person name="Barry K."/>
            <person name="Choi C."/>
            <person name="Cichocki N."/>
            <person name="Clum A."/>
            <person name="Copeland A."/>
            <person name="Hainaut M."/>
            <person name="Haridas S."/>
            <person name="Labutti K."/>
            <person name="Lindquist E."/>
            <person name="Lipzen A."/>
            <person name="Khouja H.-R."/>
            <person name="Murat C."/>
            <person name="Ohm R."/>
            <person name="Olson A."/>
            <person name="Spatafora J."/>
            <person name="Veneault-Fourrey C."/>
            <person name="Henrissat B."/>
            <person name="Grigoriev I."/>
            <person name="Martin F."/>
            <person name="Perotto S."/>
        </authorList>
    </citation>
    <scope>NUCLEOTIDE SEQUENCE [LARGE SCALE GENOMIC DNA]</scope>
    <source>
        <strain evidence="2 3">UAMH 7357</strain>
    </source>
</reference>
<evidence type="ECO:0000256" key="1">
    <source>
        <dbReference type="SAM" id="MobiDB-lite"/>
    </source>
</evidence>
<evidence type="ECO:0000313" key="2">
    <source>
        <dbReference type="EMBL" id="PMD24776.1"/>
    </source>
</evidence>
<dbReference type="AlphaFoldDB" id="A0A2J6QET8"/>
<proteinExistence type="predicted"/>
<gene>
    <name evidence="2" type="ORF">NA56DRAFT_455261</name>
</gene>
<accession>A0A2J6QET8</accession>
<keyword evidence="3" id="KW-1185">Reference proteome</keyword>
<sequence length="110" mass="11552">MIGRGWGCTGTSLAPPTTSSTHPQLCIGCSEGRSLAQNTLKKESPGSISAAPDPCFHRPCDCRCASHHLLLLLLLLLLGLAPRSPFEKSCPSILSTHSTGPGHILQTPIV</sequence>
<protein>
    <submittedName>
        <fullName evidence="2">Uncharacterized protein</fullName>
    </submittedName>
</protein>
<organism evidence="2 3">
    <name type="scientific">Hyaloscypha hepaticicola</name>
    <dbReference type="NCBI Taxonomy" id="2082293"/>
    <lineage>
        <taxon>Eukaryota</taxon>
        <taxon>Fungi</taxon>
        <taxon>Dikarya</taxon>
        <taxon>Ascomycota</taxon>
        <taxon>Pezizomycotina</taxon>
        <taxon>Leotiomycetes</taxon>
        <taxon>Helotiales</taxon>
        <taxon>Hyaloscyphaceae</taxon>
        <taxon>Hyaloscypha</taxon>
    </lineage>
</organism>
<name>A0A2J6QET8_9HELO</name>